<dbReference type="InterPro" id="IPR007110">
    <property type="entry name" value="Ig-like_dom"/>
</dbReference>
<keyword evidence="1" id="KW-0732">Signal</keyword>
<dbReference type="AlphaFoldDB" id="A0AAV6UJU9"/>
<dbReference type="InterPro" id="IPR036179">
    <property type="entry name" value="Ig-like_dom_sf"/>
</dbReference>
<sequence>MFPIHILLVFLAIGGSWATYYYPWPSNTGRWSSNNNQRSGEELYPGTYLGEGTAHWMRGYAELSCTLNSFEGHVVSNVVWSKMRGDFEEPFWPCPQCYPQDSRIRAYDHYGKSILLMKDPGPQDRGVYRCTATGQYYDGRVVTIYQIVHV</sequence>
<dbReference type="EMBL" id="JAFNEN010000398">
    <property type="protein sequence ID" value="KAG8183911.1"/>
    <property type="molecule type" value="Genomic_DNA"/>
</dbReference>
<evidence type="ECO:0000259" key="2">
    <source>
        <dbReference type="PROSITE" id="PS50835"/>
    </source>
</evidence>
<keyword evidence="4" id="KW-1185">Reference proteome</keyword>
<dbReference type="Gene3D" id="2.60.40.10">
    <property type="entry name" value="Immunoglobulins"/>
    <property type="match status" value="1"/>
</dbReference>
<evidence type="ECO:0000313" key="3">
    <source>
        <dbReference type="EMBL" id="KAG8183911.1"/>
    </source>
</evidence>
<comment type="caution">
    <text evidence="3">The sequence shown here is derived from an EMBL/GenBank/DDBJ whole genome shotgun (WGS) entry which is preliminary data.</text>
</comment>
<accession>A0AAV6UJU9</accession>
<organism evidence="3 4">
    <name type="scientific">Oedothorax gibbosus</name>
    <dbReference type="NCBI Taxonomy" id="931172"/>
    <lineage>
        <taxon>Eukaryota</taxon>
        <taxon>Metazoa</taxon>
        <taxon>Ecdysozoa</taxon>
        <taxon>Arthropoda</taxon>
        <taxon>Chelicerata</taxon>
        <taxon>Arachnida</taxon>
        <taxon>Araneae</taxon>
        <taxon>Araneomorphae</taxon>
        <taxon>Entelegynae</taxon>
        <taxon>Araneoidea</taxon>
        <taxon>Linyphiidae</taxon>
        <taxon>Erigoninae</taxon>
        <taxon>Oedothorax</taxon>
    </lineage>
</organism>
<feature type="signal peptide" evidence="1">
    <location>
        <begin position="1"/>
        <end position="18"/>
    </location>
</feature>
<dbReference type="CDD" id="cd00096">
    <property type="entry name" value="Ig"/>
    <property type="match status" value="1"/>
</dbReference>
<evidence type="ECO:0000313" key="4">
    <source>
        <dbReference type="Proteomes" id="UP000827092"/>
    </source>
</evidence>
<gene>
    <name evidence="3" type="ORF">JTE90_014301</name>
</gene>
<dbReference type="SUPFAM" id="SSF48726">
    <property type="entry name" value="Immunoglobulin"/>
    <property type="match status" value="1"/>
</dbReference>
<dbReference type="InterPro" id="IPR013783">
    <property type="entry name" value="Ig-like_fold"/>
</dbReference>
<dbReference type="PROSITE" id="PS50835">
    <property type="entry name" value="IG_LIKE"/>
    <property type="match status" value="1"/>
</dbReference>
<protein>
    <recommendedName>
        <fullName evidence="2">Ig-like domain-containing protein</fullName>
    </recommendedName>
</protein>
<evidence type="ECO:0000256" key="1">
    <source>
        <dbReference type="SAM" id="SignalP"/>
    </source>
</evidence>
<feature type="domain" description="Ig-like" evidence="2">
    <location>
        <begin position="25"/>
        <end position="143"/>
    </location>
</feature>
<proteinExistence type="predicted"/>
<reference evidence="3 4" key="1">
    <citation type="journal article" date="2022" name="Nat. Ecol. Evol.">
        <title>A masculinizing supergene underlies an exaggerated male reproductive morph in a spider.</title>
        <authorList>
            <person name="Hendrickx F."/>
            <person name="De Corte Z."/>
            <person name="Sonet G."/>
            <person name="Van Belleghem S.M."/>
            <person name="Kostlbacher S."/>
            <person name="Vangestel C."/>
        </authorList>
    </citation>
    <scope>NUCLEOTIDE SEQUENCE [LARGE SCALE GENOMIC DNA]</scope>
    <source>
        <strain evidence="3">W744_W776</strain>
    </source>
</reference>
<feature type="chain" id="PRO_5043518326" description="Ig-like domain-containing protein" evidence="1">
    <location>
        <begin position="19"/>
        <end position="150"/>
    </location>
</feature>
<name>A0AAV6UJU9_9ARAC</name>
<dbReference type="Proteomes" id="UP000827092">
    <property type="component" value="Unassembled WGS sequence"/>
</dbReference>